<evidence type="ECO:0000256" key="1">
    <source>
        <dbReference type="ARBA" id="ARBA00038242"/>
    </source>
</evidence>
<dbReference type="SMART" id="SM01037">
    <property type="entry name" value="Bet_v_1"/>
    <property type="match status" value="1"/>
</dbReference>
<proteinExistence type="inferred from homology"/>
<name>A0A2P5DLL0_TREOI</name>
<dbReference type="InterPro" id="IPR000916">
    <property type="entry name" value="Bet_v_I/MLP"/>
</dbReference>
<accession>A0A2P5DLL0</accession>
<dbReference type="SUPFAM" id="SSF55961">
    <property type="entry name" value="Bet v1-like"/>
    <property type="match status" value="1"/>
</dbReference>
<comment type="similarity">
    <text evidence="1">Belongs to the MLP family.</text>
</comment>
<dbReference type="PANTHER" id="PTHR31338">
    <property type="entry name" value="POLYKETIDE CYCLASE/DEHYDRASE AND LIPID TRANSPORT SUPERFAMILY PROTEIN"/>
    <property type="match status" value="1"/>
</dbReference>
<evidence type="ECO:0000313" key="3">
    <source>
        <dbReference type="EMBL" id="PON74180.1"/>
    </source>
</evidence>
<dbReference type="STRING" id="63057.A0A2P5DLL0"/>
<evidence type="ECO:0000259" key="2">
    <source>
        <dbReference type="SMART" id="SM01037"/>
    </source>
</evidence>
<dbReference type="Proteomes" id="UP000237000">
    <property type="component" value="Unassembled WGS sequence"/>
</dbReference>
<dbReference type="InterPro" id="IPR023393">
    <property type="entry name" value="START-like_dom_sf"/>
</dbReference>
<dbReference type="EMBL" id="JXTC01000262">
    <property type="protein sequence ID" value="PON74180.1"/>
    <property type="molecule type" value="Genomic_DNA"/>
</dbReference>
<reference evidence="4" key="1">
    <citation type="submission" date="2016-06" db="EMBL/GenBank/DDBJ databases">
        <title>Parallel loss of symbiosis genes in relatives of nitrogen-fixing non-legume Parasponia.</title>
        <authorList>
            <person name="Van Velzen R."/>
            <person name="Holmer R."/>
            <person name="Bu F."/>
            <person name="Rutten L."/>
            <person name="Van Zeijl A."/>
            <person name="Liu W."/>
            <person name="Santuari L."/>
            <person name="Cao Q."/>
            <person name="Sharma T."/>
            <person name="Shen D."/>
            <person name="Roswanjaya Y."/>
            <person name="Wardhani T."/>
            <person name="Kalhor M.S."/>
            <person name="Jansen J."/>
            <person name="Van den Hoogen J."/>
            <person name="Gungor B."/>
            <person name="Hartog M."/>
            <person name="Hontelez J."/>
            <person name="Verver J."/>
            <person name="Yang W.-C."/>
            <person name="Schijlen E."/>
            <person name="Repin R."/>
            <person name="Schilthuizen M."/>
            <person name="Schranz E."/>
            <person name="Heidstra R."/>
            <person name="Miyata K."/>
            <person name="Fedorova E."/>
            <person name="Kohlen W."/>
            <person name="Bisseling T."/>
            <person name="Smit S."/>
            <person name="Geurts R."/>
        </authorList>
    </citation>
    <scope>NUCLEOTIDE SEQUENCE [LARGE SCALE GENOMIC DNA]</scope>
    <source>
        <strain evidence="4">cv. RG33-2</strain>
    </source>
</reference>
<dbReference type="PANTHER" id="PTHR31338:SF16">
    <property type="entry name" value="POLYKETIDE CYCLASE_DEHYDRASE AND LIPID TRANSPORT SUPERFAMILY PROTEIN"/>
    <property type="match status" value="1"/>
</dbReference>
<dbReference type="CDD" id="cd07816">
    <property type="entry name" value="Bet_v1-like"/>
    <property type="match status" value="1"/>
</dbReference>
<gene>
    <name evidence="3" type="ORF">TorRG33x02_247590</name>
</gene>
<dbReference type="Gene3D" id="3.30.530.20">
    <property type="match status" value="1"/>
</dbReference>
<dbReference type="AlphaFoldDB" id="A0A2P5DLL0"/>
<feature type="domain" description="Bet v I/Major latex protein" evidence="2">
    <location>
        <begin position="2"/>
        <end position="151"/>
    </location>
</feature>
<protein>
    <submittedName>
        <fullName evidence="3">Major latex protein domain containing protein</fullName>
    </submittedName>
</protein>
<dbReference type="GO" id="GO:0006952">
    <property type="term" value="P:defense response"/>
    <property type="evidence" value="ECO:0007669"/>
    <property type="project" value="InterPro"/>
</dbReference>
<sequence>MAQLTKIEVQLEIKSSAESFYEVFRSKQHLFPIICPDLVKSIKVIKGDWESVGSIKEWDYVAGNAETAKEMVEEIDEKNKAISLKVLDGEATKYYKNMKFTLQVRGMEQGGSSVKWTLEYEKLNKDIPAPTKYSEAFQVLARNVDAFLSKYA</sequence>
<comment type="caution">
    <text evidence="3">The sequence shown here is derived from an EMBL/GenBank/DDBJ whole genome shotgun (WGS) entry which is preliminary data.</text>
</comment>
<dbReference type="InterPro" id="IPR052006">
    <property type="entry name" value="MLP-like"/>
</dbReference>
<organism evidence="3 4">
    <name type="scientific">Trema orientale</name>
    <name type="common">Charcoal tree</name>
    <name type="synonym">Celtis orientalis</name>
    <dbReference type="NCBI Taxonomy" id="63057"/>
    <lineage>
        <taxon>Eukaryota</taxon>
        <taxon>Viridiplantae</taxon>
        <taxon>Streptophyta</taxon>
        <taxon>Embryophyta</taxon>
        <taxon>Tracheophyta</taxon>
        <taxon>Spermatophyta</taxon>
        <taxon>Magnoliopsida</taxon>
        <taxon>eudicotyledons</taxon>
        <taxon>Gunneridae</taxon>
        <taxon>Pentapetalae</taxon>
        <taxon>rosids</taxon>
        <taxon>fabids</taxon>
        <taxon>Rosales</taxon>
        <taxon>Cannabaceae</taxon>
        <taxon>Trema</taxon>
    </lineage>
</organism>
<keyword evidence="4" id="KW-1185">Reference proteome</keyword>
<dbReference type="Pfam" id="PF00407">
    <property type="entry name" value="Bet_v_1"/>
    <property type="match status" value="1"/>
</dbReference>
<evidence type="ECO:0000313" key="4">
    <source>
        <dbReference type="Proteomes" id="UP000237000"/>
    </source>
</evidence>
<dbReference type="InParanoid" id="A0A2P5DLL0"/>
<dbReference type="OrthoDB" id="1072116at2759"/>